<dbReference type="KEGG" id="hhy:Halhy_1055"/>
<sequence length="153" mass="17384">MCWCVTIATSAPLSGVTVSGPWPEDGSPPPPLHFAAISAEEFKGELIALYRSFFKGQFLYDVGSDTGCGCGLNRSYKTIYYEGTTTQVDYSDESPLALIEFIRKHTQAEDLEMYVVWETDRLKAPLSYVEIDCSTLNIDTYFEFESRIFYRFF</sequence>
<dbReference type="Proteomes" id="UP000008461">
    <property type="component" value="Chromosome"/>
</dbReference>
<organism evidence="1 2">
    <name type="scientific">Haliscomenobacter hydrossis (strain ATCC 27775 / DSM 1100 / LMG 10767 / O)</name>
    <dbReference type="NCBI Taxonomy" id="760192"/>
    <lineage>
        <taxon>Bacteria</taxon>
        <taxon>Pseudomonadati</taxon>
        <taxon>Bacteroidota</taxon>
        <taxon>Saprospiria</taxon>
        <taxon>Saprospirales</taxon>
        <taxon>Haliscomenobacteraceae</taxon>
        <taxon>Haliscomenobacter</taxon>
    </lineage>
</organism>
<evidence type="ECO:0000313" key="2">
    <source>
        <dbReference type="Proteomes" id="UP000008461"/>
    </source>
</evidence>
<gene>
    <name evidence="1" type="ordered locus">Halhy_1055</name>
</gene>
<dbReference type="AlphaFoldDB" id="F4KQC8"/>
<accession>F4KQC8</accession>
<dbReference type="OrthoDB" id="1494284at2"/>
<dbReference type="RefSeq" id="WP_013763509.1">
    <property type="nucleotide sequence ID" value="NC_015510.1"/>
</dbReference>
<dbReference type="STRING" id="760192.Halhy_1055"/>
<reference evidence="1 2" key="1">
    <citation type="journal article" date="2011" name="Stand. Genomic Sci.">
        <title>Complete genome sequence of Haliscomenobacter hydrossis type strain (O).</title>
        <authorList>
            <consortium name="US DOE Joint Genome Institute (JGI-PGF)"/>
            <person name="Daligault H."/>
            <person name="Lapidus A."/>
            <person name="Zeytun A."/>
            <person name="Nolan M."/>
            <person name="Lucas S."/>
            <person name="Del Rio T.G."/>
            <person name="Tice H."/>
            <person name="Cheng J.F."/>
            <person name="Tapia R."/>
            <person name="Han C."/>
            <person name="Goodwin L."/>
            <person name="Pitluck S."/>
            <person name="Liolios K."/>
            <person name="Pagani I."/>
            <person name="Ivanova N."/>
            <person name="Huntemann M."/>
            <person name="Mavromatis K."/>
            <person name="Mikhailova N."/>
            <person name="Pati A."/>
            <person name="Chen A."/>
            <person name="Palaniappan K."/>
            <person name="Land M."/>
            <person name="Hauser L."/>
            <person name="Brambilla E.M."/>
            <person name="Rohde M."/>
            <person name="Verbarg S."/>
            <person name="Goker M."/>
            <person name="Bristow J."/>
            <person name="Eisen J.A."/>
            <person name="Markowitz V."/>
            <person name="Hugenholtz P."/>
            <person name="Kyrpides N.C."/>
            <person name="Klenk H.P."/>
            <person name="Woyke T."/>
        </authorList>
    </citation>
    <scope>NUCLEOTIDE SEQUENCE [LARGE SCALE GENOMIC DNA]</scope>
    <source>
        <strain evidence="2">ATCC 27775 / DSM 1100 / LMG 10767 / O</strain>
    </source>
</reference>
<dbReference type="HOGENOM" id="CLU_1710713_0_0_10"/>
<name>F4KQC8_HALH1</name>
<evidence type="ECO:0000313" key="1">
    <source>
        <dbReference type="EMBL" id="AEE48954.1"/>
    </source>
</evidence>
<keyword evidence="2" id="KW-1185">Reference proteome</keyword>
<reference key="2">
    <citation type="submission" date="2011-04" db="EMBL/GenBank/DDBJ databases">
        <title>Complete sequence of chromosome of Haliscomenobacter hydrossis DSM 1100.</title>
        <authorList>
            <consortium name="US DOE Joint Genome Institute (JGI-PGF)"/>
            <person name="Lucas S."/>
            <person name="Han J."/>
            <person name="Lapidus A."/>
            <person name="Bruce D."/>
            <person name="Goodwin L."/>
            <person name="Pitluck S."/>
            <person name="Peters L."/>
            <person name="Kyrpides N."/>
            <person name="Mavromatis K."/>
            <person name="Ivanova N."/>
            <person name="Ovchinnikova G."/>
            <person name="Pagani I."/>
            <person name="Daligault H."/>
            <person name="Detter J.C."/>
            <person name="Han C."/>
            <person name="Land M."/>
            <person name="Hauser L."/>
            <person name="Markowitz V."/>
            <person name="Cheng J.-F."/>
            <person name="Hugenholtz P."/>
            <person name="Woyke T."/>
            <person name="Wu D."/>
            <person name="Verbarg S."/>
            <person name="Frueling A."/>
            <person name="Brambilla E."/>
            <person name="Klenk H.-P."/>
            <person name="Eisen J.A."/>
        </authorList>
    </citation>
    <scope>NUCLEOTIDE SEQUENCE</scope>
    <source>
        <strain>DSM 1100</strain>
    </source>
</reference>
<dbReference type="EMBL" id="CP002691">
    <property type="protein sequence ID" value="AEE48954.1"/>
    <property type="molecule type" value="Genomic_DNA"/>
</dbReference>
<protein>
    <submittedName>
        <fullName evidence="1">Uncharacterized protein</fullName>
    </submittedName>
</protein>
<proteinExistence type="predicted"/>